<comment type="caution">
    <text evidence="2">The sequence shown here is derived from an EMBL/GenBank/DDBJ whole genome shotgun (WGS) entry which is preliminary data.</text>
</comment>
<reference evidence="2 3" key="1">
    <citation type="journal article" date="2024" name="Commun. Biol.">
        <title>Comparative genomic analysis of thermophilic fungi reveals convergent evolutionary adaptations and gene losses.</title>
        <authorList>
            <person name="Steindorff A.S."/>
            <person name="Aguilar-Pontes M.V."/>
            <person name="Robinson A.J."/>
            <person name="Andreopoulos B."/>
            <person name="LaButti K."/>
            <person name="Kuo A."/>
            <person name="Mondo S."/>
            <person name="Riley R."/>
            <person name="Otillar R."/>
            <person name="Haridas S."/>
            <person name="Lipzen A."/>
            <person name="Grimwood J."/>
            <person name="Schmutz J."/>
            <person name="Clum A."/>
            <person name="Reid I.D."/>
            <person name="Moisan M.C."/>
            <person name="Butler G."/>
            <person name="Nguyen T.T.M."/>
            <person name="Dewar K."/>
            <person name="Conant G."/>
            <person name="Drula E."/>
            <person name="Henrissat B."/>
            <person name="Hansel C."/>
            <person name="Singer S."/>
            <person name="Hutchinson M.I."/>
            <person name="de Vries R.P."/>
            <person name="Natvig D.O."/>
            <person name="Powell A.J."/>
            <person name="Tsang A."/>
            <person name="Grigoriev I.V."/>
        </authorList>
    </citation>
    <scope>NUCLEOTIDE SEQUENCE [LARGE SCALE GENOMIC DNA]</scope>
    <source>
        <strain evidence="2 3">CBS 494.80</strain>
    </source>
</reference>
<protein>
    <submittedName>
        <fullName evidence="2">Uncharacterized protein</fullName>
    </submittedName>
</protein>
<dbReference type="EMBL" id="JAZHXI010000015">
    <property type="protein sequence ID" value="KAL2063274.1"/>
    <property type="molecule type" value="Genomic_DNA"/>
</dbReference>
<name>A0ABR4C1Q8_9HELO</name>
<dbReference type="Proteomes" id="UP001595075">
    <property type="component" value="Unassembled WGS sequence"/>
</dbReference>
<evidence type="ECO:0000313" key="3">
    <source>
        <dbReference type="Proteomes" id="UP001595075"/>
    </source>
</evidence>
<evidence type="ECO:0000313" key="2">
    <source>
        <dbReference type="EMBL" id="KAL2063274.1"/>
    </source>
</evidence>
<organism evidence="2 3">
    <name type="scientific">Oculimacula yallundae</name>
    <dbReference type="NCBI Taxonomy" id="86028"/>
    <lineage>
        <taxon>Eukaryota</taxon>
        <taxon>Fungi</taxon>
        <taxon>Dikarya</taxon>
        <taxon>Ascomycota</taxon>
        <taxon>Pezizomycotina</taxon>
        <taxon>Leotiomycetes</taxon>
        <taxon>Helotiales</taxon>
        <taxon>Ploettnerulaceae</taxon>
        <taxon>Oculimacula</taxon>
    </lineage>
</organism>
<feature type="region of interest" description="Disordered" evidence="1">
    <location>
        <begin position="110"/>
        <end position="130"/>
    </location>
</feature>
<feature type="non-terminal residue" evidence="2">
    <location>
        <position position="130"/>
    </location>
</feature>
<feature type="region of interest" description="Disordered" evidence="1">
    <location>
        <begin position="1"/>
        <end position="31"/>
    </location>
</feature>
<sequence length="130" mass="13914">MPQSALPRLSQAKQQTTTKPPHCFSLTSSPSHAIGTSVASYFKSDIASSRVPTSVITLRRRSRTVTWHPSLPKDPNVPLVIPAPSFSSPSHLASASSRLRLRSQNLGTITESGNSLVAPPDSDHCPTPSF</sequence>
<feature type="compositionally biased region" description="Polar residues" evidence="1">
    <location>
        <begin position="11"/>
        <end position="31"/>
    </location>
</feature>
<accession>A0ABR4C1Q8</accession>
<keyword evidence="3" id="KW-1185">Reference proteome</keyword>
<gene>
    <name evidence="2" type="ORF">VTL71DRAFT_5079</name>
</gene>
<proteinExistence type="predicted"/>
<evidence type="ECO:0000256" key="1">
    <source>
        <dbReference type="SAM" id="MobiDB-lite"/>
    </source>
</evidence>